<gene>
    <name evidence="1" type="ORF">GIL414_LOCUS86979</name>
</gene>
<dbReference type="AlphaFoldDB" id="A0A8S3K1U8"/>
<evidence type="ECO:0000313" key="1">
    <source>
        <dbReference type="EMBL" id="CAF5226181.1"/>
    </source>
</evidence>
<dbReference type="EMBL" id="CAJOBJ010377666">
    <property type="protein sequence ID" value="CAF5226181.1"/>
    <property type="molecule type" value="Genomic_DNA"/>
</dbReference>
<reference evidence="1" key="1">
    <citation type="submission" date="2021-02" db="EMBL/GenBank/DDBJ databases">
        <authorList>
            <person name="Nowell W R."/>
        </authorList>
    </citation>
    <scope>NUCLEOTIDE SEQUENCE</scope>
</reference>
<protein>
    <submittedName>
        <fullName evidence="1">Uncharacterized protein</fullName>
    </submittedName>
</protein>
<sequence length="43" mass="5244">IPVVFTEELEEKLEQTHTPLVMRIEKVPFYNEQEKNELERIML</sequence>
<accession>A0A8S3K1U8</accession>
<dbReference type="Proteomes" id="UP000681720">
    <property type="component" value="Unassembled WGS sequence"/>
</dbReference>
<feature type="non-terminal residue" evidence="1">
    <location>
        <position position="1"/>
    </location>
</feature>
<evidence type="ECO:0000313" key="2">
    <source>
        <dbReference type="Proteomes" id="UP000681720"/>
    </source>
</evidence>
<organism evidence="1 2">
    <name type="scientific">Rotaria magnacalcarata</name>
    <dbReference type="NCBI Taxonomy" id="392030"/>
    <lineage>
        <taxon>Eukaryota</taxon>
        <taxon>Metazoa</taxon>
        <taxon>Spiralia</taxon>
        <taxon>Gnathifera</taxon>
        <taxon>Rotifera</taxon>
        <taxon>Eurotatoria</taxon>
        <taxon>Bdelloidea</taxon>
        <taxon>Philodinida</taxon>
        <taxon>Philodinidae</taxon>
        <taxon>Rotaria</taxon>
    </lineage>
</organism>
<name>A0A8S3K1U8_9BILA</name>
<proteinExistence type="predicted"/>
<comment type="caution">
    <text evidence="1">The sequence shown here is derived from an EMBL/GenBank/DDBJ whole genome shotgun (WGS) entry which is preliminary data.</text>
</comment>